<accession>A0ABV1WZF4</accession>
<protein>
    <submittedName>
        <fullName evidence="1">Uncharacterized protein</fullName>
    </submittedName>
</protein>
<gene>
    <name evidence="1" type="ORF">ABT404_22135</name>
</gene>
<name>A0ABV1WZF4_9ACTN</name>
<comment type="caution">
    <text evidence="1">The sequence shown here is derived from an EMBL/GenBank/DDBJ whole genome shotgun (WGS) entry which is preliminary data.</text>
</comment>
<dbReference type="Proteomes" id="UP001474181">
    <property type="component" value="Unassembled WGS sequence"/>
</dbReference>
<proteinExistence type="predicted"/>
<evidence type="ECO:0000313" key="1">
    <source>
        <dbReference type="EMBL" id="MER7182151.1"/>
    </source>
</evidence>
<evidence type="ECO:0000313" key="2">
    <source>
        <dbReference type="Proteomes" id="UP001474181"/>
    </source>
</evidence>
<dbReference type="RefSeq" id="WP_350783255.1">
    <property type="nucleotide sequence ID" value="NZ_JBEPEK010000158.1"/>
</dbReference>
<keyword evidence="2" id="KW-1185">Reference proteome</keyword>
<organism evidence="1 2">
    <name type="scientific">Streptomyces hyaluromycini</name>
    <dbReference type="NCBI Taxonomy" id="1377993"/>
    <lineage>
        <taxon>Bacteria</taxon>
        <taxon>Bacillati</taxon>
        <taxon>Actinomycetota</taxon>
        <taxon>Actinomycetes</taxon>
        <taxon>Kitasatosporales</taxon>
        <taxon>Streptomycetaceae</taxon>
        <taxon>Streptomyces</taxon>
    </lineage>
</organism>
<reference evidence="1 2" key="1">
    <citation type="submission" date="2024-06" db="EMBL/GenBank/DDBJ databases">
        <title>The Natural Products Discovery Center: Release of the First 8490 Sequenced Strains for Exploring Actinobacteria Biosynthetic Diversity.</title>
        <authorList>
            <person name="Kalkreuter E."/>
            <person name="Kautsar S.A."/>
            <person name="Yang D."/>
            <person name="Bader C.D."/>
            <person name="Teijaro C.N."/>
            <person name="Fluegel L."/>
            <person name="Davis C.M."/>
            <person name="Simpson J.R."/>
            <person name="Lauterbach L."/>
            <person name="Steele A.D."/>
            <person name="Gui C."/>
            <person name="Meng S."/>
            <person name="Li G."/>
            <person name="Viehrig K."/>
            <person name="Ye F."/>
            <person name="Su P."/>
            <person name="Kiefer A.F."/>
            <person name="Nichols A."/>
            <person name="Cepeda A.J."/>
            <person name="Yan W."/>
            <person name="Fan B."/>
            <person name="Jiang Y."/>
            <person name="Adhikari A."/>
            <person name="Zheng C.-J."/>
            <person name="Schuster L."/>
            <person name="Cowan T.M."/>
            <person name="Smanski M.J."/>
            <person name="Chevrette M.G."/>
            <person name="De Carvalho L.P.S."/>
            <person name="Shen B."/>
        </authorList>
    </citation>
    <scope>NUCLEOTIDE SEQUENCE [LARGE SCALE GENOMIC DNA]</scope>
    <source>
        <strain evidence="1 2">NPDC000234</strain>
    </source>
</reference>
<dbReference type="EMBL" id="JBEPEK010000158">
    <property type="protein sequence ID" value="MER7182151.1"/>
    <property type="molecule type" value="Genomic_DNA"/>
</dbReference>
<sequence length="71" mass="7726">MIARLALEKSWGPVGSGVMPEVEVTRVMTHLFAGSEGRKLIRDIDSHIAKLPGMDGLHIVEDAMDRRGIAS</sequence>